<reference evidence="2 3" key="1">
    <citation type="journal article" date="2024" name="Commun. Biol.">
        <title>Comparative genomic analysis of thermophilic fungi reveals convergent evolutionary adaptations and gene losses.</title>
        <authorList>
            <person name="Steindorff A.S."/>
            <person name="Aguilar-Pontes M.V."/>
            <person name="Robinson A.J."/>
            <person name="Andreopoulos B."/>
            <person name="LaButti K."/>
            <person name="Kuo A."/>
            <person name="Mondo S."/>
            <person name="Riley R."/>
            <person name="Otillar R."/>
            <person name="Haridas S."/>
            <person name="Lipzen A."/>
            <person name="Grimwood J."/>
            <person name="Schmutz J."/>
            <person name="Clum A."/>
            <person name="Reid I.D."/>
            <person name="Moisan M.C."/>
            <person name="Butler G."/>
            <person name="Nguyen T.T.M."/>
            <person name="Dewar K."/>
            <person name="Conant G."/>
            <person name="Drula E."/>
            <person name="Henrissat B."/>
            <person name="Hansel C."/>
            <person name="Singer S."/>
            <person name="Hutchinson M.I."/>
            <person name="de Vries R.P."/>
            <person name="Natvig D.O."/>
            <person name="Powell A.J."/>
            <person name="Tsang A."/>
            <person name="Grigoriev I.V."/>
        </authorList>
    </citation>
    <scope>NUCLEOTIDE SEQUENCE [LARGE SCALE GENOMIC DNA]</scope>
    <source>
        <strain evidence="2 3">CBS 494.80</strain>
    </source>
</reference>
<feature type="compositionally biased region" description="Basic and acidic residues" evidence="1">
    <location>
        <begin position="162"/>
        <end position="171"/>
    </location>
</feature>
<feature type="compositionally biased region" description="Polar residues" evidence="1">
    <location>
        <begin position="294"/>
        <end position="308"/>
    </location>
</feature>
<accession>A0ABR4D1E6</accession>
<keyword evidence="3" id="KW-1185">Reference proteome</keyword>
<sequence length="408" mass="44945">MFKKLKSTLSSAAEKCRVGSANHSNDSRSNLQPGPGSHKGPASYQSPVFNTSDEVEYDSDNNILDIRQACKINTPQEGMPVPRVTWTPGPVPNPRLFPPPLPTVSLEEPNDDTAIFSSYRSQNTTSRSHTAEGPNPGNANTKGSDYGNVDNAGYDQVPVPRSQDRDGDMRRVVGGNTSGEIRSVSRSCPVPRAEISGVMDRFRNTDTRDLDSSSIPARSRAHTVAQARYGNFNVGNRTGNISSMPIRDDSMGHRQNTHGTPSLSSGYRTLASGSRSVLQPAPVINDPVLPSTRPVASTNASFHQTSSNSRDKVPNCGNPNHLFGRPAEEPIKDYLARKTAEWTREEDELVAKLEREKREKSRKHYVMPASERAQRRSEYEARMGDDAYPVRVKNPGLRWSDRQDEESG</sequence>
<feature type="compositionally biased region" description="Basic and acidic residues" evidence="1">
    <location>
        <begin position="372"/>
        <end position="385"/>
    </location>
</feature>
<proteinExistence type="predicted"/>
<feature type="compositionally biased region" description="Pro residues" evidence="1">
    <location>
        <begin position="89"/>
        <end position="102"/>
    </location>
</feature>
<feature type="compositionally biased region" description="Polar residues" evidence="1">
    <location>
        <begin position="21"/>
        <end position="32"/>
    </location>
</feature>
<name>A0ABR4D1E6_9HELO</name>
<dbReference type="EMBL" id="JAZHXI010000001">
    <property type="protein sequence ID" value="KAL2075154.1"/>
    <property type="molecule type" value="Genomic_DNA"/>
</dbReference>
<protein>
    <submittedName>
        <fullName evidence="2">Uncharacterized protein</fullName>
    </submittedName>
</protein>
<feature type="compositionally biased region" description="Polar residues" evidence="1">
    <location>
        <begin position="115"/>
        <end position="128"/>
    </location>
</feature>
<feature type="region of interest" description="Disordered" evidence="1">
    <location>
        <begin position="74"/>
        <end position="187"/>
    </location>
</feature>
<dbReference type="Proteomes" id="UP001595075">
    <property type="component" value="Unassembled WGS sequence"/>
</dbReference>
<evidence type="ECO:0000313" key="2">
    <source>
        <dbReference type="EMBL" id="KAL2075154.1"/>
    </source>
</evidence>
<gene>
    <name evidence="2" type="ORF">VTL71DRAFT_96</name>
</gene>
<feature type="region of interest" description="Disordered" evidence="1">
    <location>
        <begin position="294"/>
        <end position="315"/>
    </location>
</feature>
<organism evidence="2 3">
    <name type="scientific">Oculimacula yallundae</name>
    <dbReference type="NCBI Taxonomy" id="86028"/>
    <lineage>
        <taxon>Eukaryota</taxon>
        <taxon>Fungi</taxon>
        <taxon>Dikarya</taxon>
        <taxon>Ascomycota</taxon>
        <taxon>Pezizomycotina</taxon>
        <taxon>Leotiomycetes</taxon>
        <taxon>Helotiales</taxon>
        <taxon>Ploettnerulaceae</taxon>
        <taxon>Oculimacula</taxon>
    </lineage>
</organism>
<feature type="region of interest" description="Disordered" evidence="1">
    <location>
        <begin position="357"/>
        <end position="408"/>
    </location>
</feature>
<feature type="region of interest" description="Disordered" evidence="1">
    <location>
        <begin position="1"/>
        <end position="53"/>
    </location>
</feature>
<comment type="caution">
    <text evidence="2">The sequence shown here is derived from an EMBL/GenBank/DDBJ whole genome shotgun (WGS) entry which is preliminary data.</text>
</comment>
<evidence type="ECO:0000313" key="3">
    <source>
        <dbReference type="Proteomes" id="UP001595075"/>
    </source>
</evidence>
<evidence type="ECO:0000256" key="1">
    <source>
        <dbReference type="SAM" id="MobiDB-lite"/>
    </source>
</evidence>
<feature type="compositionally biased region" description="Polar residues" evidence="1">
    <location>
        <begin position="43"/>
        <end position="52"/>
    </location>
</feature>